<accession>A0A137P8N4</accession>
<dbReference type="GO" id="GO:0005324">
    <property type="term" value="F:long-chain fatty acid transmembrane transporter activity"/>
    <property type="evidence" value="ECO:0007669"/>
    <property type="project" value="TreeGrafter"/>
</dbReference>
<dbReference type="GO" id="GO:0042760">
    <property type="term" value="P:very long-chain fatty acid catabolic process"/>
    <property type="evidence" value="ECO:0007669"/>
    <property type="project" value="TreeGrafter"/>
</dbReference>
<evidence type="ECO:0000256" key="5">
    <source>
        <dbReference type="ARBA" id="ARBA00023136"/>
    </source>
</evidence>
<dbReference type="InterPro" id="IPR050835">
    <property type="entry name" value="ABC_transporter_sub-D"/>
</dbReference>
<dbReference type="GO" id="GO:0015910">
    <property type="term" value="P:long-chain fatty acid import into peroxisome"/>
    <property type="evidence" value="ECO:0007669"/>
    <property type="project" value="TreeGrafter"/>
</dbReference>
<dbReference type="PANTHER" id="PTHR11384:SF59">
    <property type="entry name" value="LYSOSOMAL COBALAMIN TRANSPORTER ABCD4"/>
    <property type="match status" value="1"/>
</dbReference>
<evidence type="ECO:0000313" key="7">
    <source>
        <dbReference type="EMBL" id="KXN71339.1"/>
    </source>
</evidence>
<dbReference type="GO" id="GO:0016887">
    <property type="term" value="F:ATP hydrolysis activity"/>
    <property type="evidence" value="ECO:0007669"/>
    <property type="project" value="InterPro"/>
</dbReference>
<dbReference type="InterPro" id="IPR027417">
    <property type="entry name" value="P-loop_NTPase"/>
</dbReference>
<gene>
    <name evidence="7" type="ORF">CONCODRAFT_150831</name>
</gene>
<evidence type="ECO:0000256" key="2">
    <source>
        <dbReference type="ARBA" id="ARBA00022448"/>
    </source>
</evidence>
<sequence>MDYSGSILTYTMISVPIILGYYDDKSASELSALISLNTFQCMYLVYQLTTLLHQSETLSEWLGHSVRLNELIVQGLSNKLSEDEEIEIETDSSDDDDESRIELEQNLQLLSETQNDEELPIKINFVNVDLINYKNEFVLQNFNFELNSGENLIVRGTNGIGKSSLCKLITNVIKPTNGHIIRQNLNLPLDMMYFSQKLMIIEGTLIDQICYPNTPDYYYDSGFNLNDDFDINRLLKLVNLDENQFKSEQYRQSLNYQDWCNNYSLGTLQN</sequence>
<organism evidence="7 8">
    <name type="scientific">Conidiobolus coronatus (strain ATCC 28846 / CBS 209.66 / NRRL 28638)</name>
    <name type="common">Delacroixia coronata</name>
    <dbReference type="NCBI Taxonomy" id="796925"/>
    <lineage>
        <taxon>Eukaryota</taxon>
        <taxon>Fungi</taxon>
        <taxon>Fungi incertae sedis</taxon>
        <taxon>Zoopagomycota</taxon>
        <taxon>Entomophthoromycotina</taxon>
        <taxon>Entomophthoromycetes</taxon>
        <taxon>Entomophthorales</taxon>
        <taxon>Ancylistaceae</taxon>
        <taxon>Conidiobolus</taxon>
    </lineage>
</organism>
<protein>
    <recommendedName>
        <fullName evidence="6">ABC transporter domain-containing protein</fullName>
    </recommendedName>
</protein>
<dbReference type="AlphaFoldDB" id="A0A137P8N4"/>
<dbReference type="Gene3D" id="3.40.50.300">
    <property type="entry name" value="P-loop containing nucleotide triphosphate hydrolases"/>
    <property type="match status" value="1"/>
</dbReference>
<proteinExistence type="inferred from homology"/>
<dbReference type="Proteomes" id="UP000070444">
    <property type="component" value="Unassembled WGS sequence"/>
</dbReference>
<dbReference type="Pfam" id="PF00005">
    <property type="entry name" value="ABC_tran"/>
    <property type="match status" value="1"/>
</dbReference>
<dbReference type="OrthoDB" id="422637at2759"/>
<keyword evidence="3" id="KW-0812">Transmembrane</keyword>
<name>A0A137P8N4_CONC2</name>
<dbReference type="OMA" id="GLWESTW"/>
<feature type="domain" description="ABC transporter" evidence="6">
    <location>
        <begin position="139"/>
        <end position="185"/>
    </location>
</feature>
<reference evidence="7 8" key="1">
    <citation type="journal article" date="2015" name="Genome Biol. Evol.">
        <title>Phylogenomic analyses indicate that early fungi evolved digesting cell walls of algal ancestors of land plants.</title>
        <authorList>
            <person name="Chang Y."/>
            <person name="Wang S."/>
            <person name="Sekimoto S."/>
            <person name="Aerts A.L."/>
            <person name="Choi C."/>
            <person name="Clum A."/>
            <person name="LaButti K.M."/>
            <person name="Lindquist E.A."/>
            <person name="Yee Ngan C."/>
            <person name="Ohm R.A."/>
            <person name="Salamov A.A."/>
            <person name="Grigoriev I.V."/>
            <person name="Spatafora J.W."/>
            <person name="Berbee M.L."/>
        </authorList>
    </citation>
    <scope>NUCLEOTIDE SEQUENCE [LARGE SCALE GENOMIC DNA]</scope>
    <source>
        <strain evidence="7 8">NRRL 28638</strain>
    </source>
</reference>
<dbReference type="EMBL" id="KQ964477">
    <property type="protein sequence ID" value="KXN71339.1"/>
    <property type="molecule type" value="Genomic_DNA"/>
</dbReference>
<comment type="similarity">
    <text evidence="1">Belongs to the ABC transporter superfamily. ABCD family. Peroxisomal fatty acyl CoA transporter (TC 3.A.1.203) subfamily.</text>
</comment>
<dbReference type="PANTHER" id="PTHR11384">
    <property type="entry name" value="ATP-BINDING CASSETTE, SUB-FAMILY D MEMBER"/>
    <property type="match status" value="1"/>
</dbReference>
<dbReference type="InterPro" id="IPR003439">
    <property type="entry name" value="ABC_transporter-like_ATP-bd"/>
</dbReference>
<keyword evidence="8" id="KW-1185">Reference proteome</keyword>
<dbReference type="GO" id="GO:0006635">
    <property type="term" value="P:fatty acid beta-oxidation"/>
    <property type="evidence" value="ECO:0007669"/>
    <property type="project" value="TreeGrafter"/>
</dbReference>
<evidence type="ECO:0000256" key="1">
    <source>
        <dbReference type="ARBA" id="ARBA00008575"/>
    </source>
</evidence>
<evidence type="ECO:0000259" key="6">
    <source>
        <dbReference type="Pfam" id="PF00005"/>
    </source>
</evidence>
<evidence type="ECO:0000313" key="8">
    <source>
        <dbReference type="Proteomes" id="UP000070444"/>
    </source>
</evidence>
<dbReference type="GO" id="GO:0042626">
    <property type="term" value="F:ATPase-coupled transmembrane transporter activity"/>
    <property type="evidence" value="ECO:0007669"/>
    <property type="project" value="TreeGrafter"/>
</dbReference>
<dbReference type="STRING" id="796925.A0A137P8N4"/>
<evidence type="ECO:0000256" key="3">
    <source>
        <dbReference type="ARBA" id="ARBA00022692"/>
    </source>
</evidence>
<dbReference type="SUPFAM" id="SSF52540">
    <property type="entry name" value="P-loop containing nucleoside triphosphate hydrolases"/>
    <property type="match status" value="1"/>
</dbReference>
<dbReference type="GO" id="GO:0005524">
    <property type="term" value="F:ATP binding"/>
    <property type="evidence" value="ECO:0007669"/>
    <property type="project" value="InterPro"/>
</dbReference>
<dbReference type="GO" id="GO:0005778">
    <property type="term" value="C:peroxisomal membrane"/>
    <property type="evidence" value="ECO:0007669"/>
    <property type="project" value="TreeGrafter"/>
</dbReference>
<dbReference type="GO" id="GO:0007031">
    <property type="term" value="P:peroxisome organization"/>
    <property type="evidence" value="ECO:0007669"/>
    <property type="project" value="TreeGrafter"/>
</dbReference>
<keyword evidence="2" id="KW-0813">Transport</keyword>
<keyword evidence="4" id="KW-1133">Transmembrane helix</keyword>
<keyword evidence="5" id="KW-0472">Membrane</keyword>
<evidence type="ECO:0000256" key="4">
    <source>
        <dbReference type="ARBA" id="ARBA00022989"/>
    </source>
</evidence>